<accession>A0ABT8D3Y0</accession>
<evidence type="ECO:0000256" key="1">
    <source>
        <dbReference type="ARBA" id="ARBA00004442"/>
    </source>
</evidence>
<dbReference type="Proteomes" id="UP001243846">
    <property type="component" value="Unassembled WGS sequence"/>
</dbReference>
<evidence type="ECO:0000256" key="2">
    <source>
        <dbReference type="ARBA" id="ARBA00023136"/>
    </source>
</evidence>
<dbReference type="Pfam" id="PF00691">
    <property type="entry name" value="OmpA"/>
    <property type="match status" value="1"/>
</dbReference>
<dbReference type="CDD" id="cd07185">
    <property type="entry name" value="OmpA_C-like"/>
    <property type="match status" value="1"/>
</dbReference>
<dbReference type="EMBL" id="JAUFRC010000001">
    <property type="protein sequence ID" value="MDN3711499.1"/>
    <property type="molecule type" value="Genomic_DNA"/>
</dbReference>
<keyword evidence="3" id="KW-0998">Cell outer membrane</keyword>
<keyword evidence="2 4" id="KW-0472">Membrane</keyword>
<keyword evidence="7" id="KW-1185">Reference proteome</keyword>
<dbReference type="PANTHER" id="PTHR30329">
    <property type="entry name" value="STATOR ELEMENT OF FLAGELLAR MOTOR COMPLEX"/>
    <property type="match status" value="1"/>
</dbReference>
<organism evidence="6 7">
    <name type="scientific">Paracoccus cavernae</name>
    <dbReference type="NCBI Taxonomy" id="1571207"/>
    <lineage>
        <taxon>Bacteria</taxon>
        <taxon>Pseudomonadati</taxon>
        <taxon>Pseudomonadota</taxon>
        <taxon>Alphaproteobacteria</taxon>
        <taxon>Rhodobacterales</taxon>
        <taxon>Paracoccaceae</taxon>
        <taxon>Paracoccus</taxon>
    </lineage>
</organism>
<evidence type="ECO:0000313" key="7">
    <source>
        <dbReference type="Proteomes" id="UP001243846"/>
    </source>
</evidence>
<name>A0ABT8D3Y0_9RHOB</name>
<sequence length="345" mass="35758">MPEIPAIPAIIVPDFIGVEASQQEFEVALGDRLAEIDGIRITPARCDADAVLVPGLGTFLQDGTGTVADLGESGTYIVDGAGAGVVDADGTRLIVEADGSGVIDREGFDGGEGVQVTVEADGSGTYSTPFEQITLDGRGGGTWTSERTGQVSIETDGSGVWNGPLGEITNEGDGSGTWNGAHQIINEGNGQGLVDGKPVAMAPLPPVPPAGKFPLLNKLRAPAPSCGYLVTLEDRILFDFDKSDLRPDAAATVNALAEAFVEVGPARLEVRGHTDSKGSDDYNQALSERRARTVAGALQEREVASAIEAAGFGESQPVAANEIGGDDNPVGRQLNRRVEIYVPSH</sequence>
<proteinExistence type="predicted"/>
<reference evidence="7" key="1">
    <citation type="journal article" date="2019" name="Int. J. Syst. Evol. Microbiol.">
        <title>The Global Catalogue of Microorganisms (GCM) 10K type strain sequencing project: providing services to taxonomists for standard genome sequencing and annotation.</title>
        <authorList>
            <consortium name="The Broad Institute Genomics Platform"/>
            <consortium name="The Broad Institute Genome Sequencing Center for Infectious Disease"/>
            <person name="Wu L."/>
            <person name="Ma J."/>
        </authorList>
    </citation>
    <scope>NUCLEOTIDE SEQUENCE [LARGE SCALE GENOMIC DNA]</scope>
    <source>
        <strain evidence="7">CECT 8482</strain>
    </source>
</reference>
<dbReference type="InterPro" id="IPR036737">
    <property type="entry name" value="OmpA-like_sf"/>
</dbReference>
<dbReference type="InterPro" id="IPR006665">
    <property type="entry name" value="OmpA-like"/>
</dbReference>
<evidence type="ECO:0000313" key="6">
    <source>
        <dbReference type="EMBL" id="MDN3711499.1"/>
    </source>
</evidence>
<comment type="subcellular location">
    <subcellularLocation>
        <location evidence="1">Cell outer membrane</location>
    </subcellularLocation>
</comment>
<dbReference type="Gene3D" id="3.30.1330.60">
    <property type="entry name" value="OmpA-like domain"/>
    <property type="match status" value="1"/>
</dbReference>
<dbReference type="SUPFAM" id="SSF103088">
    <property type="entry name" value="OmpA-like"/>
    <property type="match status" value="1"/>
</dbReference>
<dbReference type="PROSITE" id="PS51123">
    <property type="entry name" value="OMPA_2"/>
    <property type="match status" value="1"/>
</dbReference>
<dbReference type="PANTHER" id="PTHR30329:SF21">
    <property type="entry name" value="LIPOPROTEIN YIAD-RELATED"/>
    <property type="match status" value="1"/>
</dbReference>
<comment type="caution">
    <text evidence="6">The sequence shown here is derived from an EMBL/GenBank/DDBJ whole genome shotgun (WGS) entry which is preliminary data.</text>
</comment>
<dbReference type="PRINTS" id="PR01021">
    <property type="entry name" value="OMPADOMAIN"/>
</dbReference>
<gene>
    <name evidence="6" type="ORF">QWZ10_06140</name>
</gene>
<dbReference type="InterPro" id="IPR006664">
    <property type="entry name" value="OMP_bac"/>
</dbReference>
<evidence type="ECO:0000256" key="4">
    <source>
        <dbReference type="PROSITE-ProRule" id="PRU00473"/>
    </source>
</evidence>
<feature type="domain" description="OmpA-like" evidence="5">
    <location>
        <begin position="225"/>
        <end position="345"/>
    </location>
</feature>
<dbReference type="RefSeq" id="WP_377785857.1">
    <property type="nucleotide sequence ID" value="NZ_JBHUOC010000001.1"/>
</dbReference>
<evidence type="ECO:0000259" key="5">
    <source>
        <dbReference type="PROSITE" id="PS51123"/>
    </source>
</evidence>
<evidence type="ECO:0000256" key="3">
    <source>
        <dbReference type="ARBA" id="ARBA00023237"/>
    </source>
</evidence>
<dbReference type="InterPro" id="IPR050330">
    <property type="entry name" value="Bact_OuterMem_StrucFunc"/>
</dbReference>
<protein>
    <submittedName>
        <fullName evidence="6">OmpA family protein</fullName>
    </submittedName>
</protein>